<keyword evidence="2" id="KW-1185">Reference proteome</keyword>
<organism evidence="1 2">
    <name type="scientific">Batillaria attramentaria</name>
    <dbReference type="NCBI Taxonomy" id="370345"/>
    <lineage>
        <taxon>Eukaryota</taxon>
        <taxon>Metazoa</taxon>
        <taxon>Spiralia</taxon>
        <taxon>Lophotrochozoa</taxon>
        <taxon>Mollusca</taxon>
        <taxon>Gastropoda</taxon>
        <taxon>Caenogastropoda</taxon>
        <taxon>Sorbeoconcha</taxon>
        <taxon>Cerithioidea</taxon>
        <taxon>Batillariidae</taxon>
        <taxon>Batillaria</taxon>
    </lineage>
</organism>
<proteinExistence type="predicted"/>
<evidence type="ECO:0000313" key="1">
    <source>
        <dbReference type="EMBL" id="KAK7503585.1"/>
    </source>
</evidence>
<sequence>MIENDIHGQKTLESVILPSNPHPQSGMHWEATNAYWSVETRFLSGRQPWVPPWEFGTAQIWPSPRIGCWYQGERPLLRQSLWSIHPHLYNVRLNKTDPA</sequence>
<dbReference type="Proteomes" id="UP001519460">
    <property type="component" value="Unassembled WGS sequence"/>
</dbReference>
<evidence type="ECO:0000313" key="2">
    <source>
        <dbReference type="Proteomes" id="UP001519460"/>
    </source>
</evidence>
<name>A0ABD0LV95_9CAEN</name>
<gene>
    <name evidence="1" type="ORF">BaRGS_00005124</name>
</gene>
<dbReference type="AlphaFoldDB" id="A0ABD0LV95"/>
<reference evidence="1 2" key="1">
    <citation type="journal article" date="2023" name="Sci. Data">
        <title>Genome assembly of the Korean intertidal mud-creeper Batillaria attramentaria.</title>
        <authorList>
            <person name="Patra A.K."/>
            <person name="Ho P.T."/>
            <person name="Jun S."/>
            <person name="Lee S.J."/>
            <person name="Kim Y."/>
            <person name="Won Y.J."/>
        </authorList>
    </citation>
    <scope>NUCLEOTIDE SEQUENCE [LARGE SCALE GENOMIC DNA]</scope>
    <source>
        <strain evidence="1">Wonlab-2016</strain>
    </source>
</reference>
<protein>
    <submittedName>
        <fullName evidence="1">Uncharacterized protein</fullName>
    </submittedName>
</protein>
<accession>A0ABD0LV95</accession>
<comment type="caution">
    <text evidence="1">The sequence shown here is derived from an EMBL/GenBank/DDBJ whole genome shotgun (WGS) entry which is preliminary data.</text>
</comment>
<dbReference type="EMBL" id="JACVVK020000019">
    <property type="protein sequence ID" value="KAK7503585.1"/>
    <property type="molecule type" value="Genomic_DNA"/>
</dbReference>